<dbReference type="EMBL" id="FZQP02000326">
    <property type="protein sequence ID" value="VVC88442.1"/>
    <property type="molecule type" value="Genomic_DNA"/>
</dbReference>
<reference evidence="1 2" key="1">
    <citation type="submission" date="2017-07" db="EMBL/GenBank/DDBJ databases">
        <authorList>
            <person name="Talla V."/>
            <person name="Backstrom N."/>
        </authorList>
    </citation>
    <scope>NUCLEOTIDE SEQUENCE [LARGE SCALE GENOMIC DNA]</scope>
</reference>
<proteinExistence type="predicted"/>
<organism evidence="1 2">
    <name type="scientific">Leptidea sinapis</name>
    <dbReference type="NCBI Taxonomy" id="189913"/>
    <lineage>
        <taxon>Eukaryota</taxon>
        <taxon>Metazoa</taxon>
        <taxon>Ecdysozoa</taxon>
        <taxon>Arthropoda</taxon>
        <taxon>Hexapoda</taxon>
        <taxon>Insecta</taxon>
        <taxon>Pterygota</taxon>
        <taxon>Neoptera</taxon>
        <taxon>Endopterygota</taxon>
        <taxon>Lepidoptera</taxon>
        <taxon>Glossata</taxon>
        <taxon>Ditrysia</taxon>
        <taxon>Papilionoidea</taxon>
        <taxon>Pieridae</taxon>
        <taxon>Dismorphiinae</taxon>
        <taxon>Leptidea</taxon>
    </lineage>
</organism>
<gene>
    <name evidence="1" type="ORF">LSINAPIS_LOCUS1803</name>
</gene>
<name>A0A5E4PU87_9NEOP</name>
<sequence>MIRDHLTPGDPYASVYAGHAVPEKLVSSIESSLEKVAEQGTINLLQFNPQKNIGILGLEISINCRFRGHLDDKAKLALKKLGPAHILALYKAQVRPYMEYCCHLWSGALQYQLDLLPQLFRLIPADIIATIWMNFLPQSRGMSFLVWCFWDDITGALKKARTPSIKAGNAAVIYLVLQANVGGGDNLTPGDPYARSLVIILTIWICGGPPQCGFKGAFFHVLQSCGMSFLVRCFRDDTTLPIKPSKKARTPSLKARNALVIPRGDHLTPGDPYARLFSYSKKK</sequence>
<protein>
    <submittedName>
        <fullName evidence="1">Uncharacterized protein</fullName>
    </submittedName>
</protein>
<keyword evidence="2" id="KW-1185">Reference proteome</keyword>
<accession>A0A5E4PU87</accession>
<evidence type="ECO:0000313" key="1">
    <source>
        <dbReference type="EMBL" id="VVC88442.1"/>
    </source>
</evidence>
<dbReference type="AlphaFoldDB" id="A0A5E4PU87"/>
<evidence type="ECO:0000313" key="2">
    <source>
        <dbReference type="Proteomes" id="UP000324832"/>
    </source>
</evidence>
<dbReference type="Proteomes" id="UP000324832">
    <property type="component" value="Unassembled WGS sequence"/>
</dbReference>